<comment type="caution">
    <text evidence="1">The sequence shown here is derived from an EMBL/GenBank/DDBJ whole genome shotgun (WGS) entry which is preliminary data.</text>
</comment>
<name>A0ABQ5HBB9_9ASTR</name>
<sequence>MPRLLFLTIDPEKIVLTRVVDCPIDHLFFLELREAANLSSNFNIVIRSFETTVLAFNIDDLRTGVLFPATNVEKLSCETFRDDGLVENSILLFDALFSICRPLYVEAHLQMRLKAADYFLKLIDMGVTENKSGNWPGLKCCDIRNGLEGEWETLTSSSLSLLGQWSECVFKLGYCSP</sequence>
<dbReference type="Proteomes" id="UP001151760">
    <property type="component" value="Unassembled WGS sequence"/>
</dbReference>
<reference evidence="1" key="2">
    <citation type="submission" date="2022-01" db="EMBL/GenBank/DDBJ databases">
        <authorList>
            <person name="Yamashiro T."/>
            <person name="Shiraishi A."/>
            <person name="Satake H."/>
            <person name="Nakayama K."/>
        </authorList>
    </citation>
    <scope>NUCLEOTIDE SEQUENCE</scope>
</reference>
<keyword evidence="2" id="KW-1185">Reference proteome</keyword>
<gene>
    <name evidence="1" type="ORF">Tco_1058785</name>
</gene>
<accession>A0ABQ5HBB9</accession>
<dbReference type="EMBL" id="BQNB010019359">
    <property type="protein sequence ID" value="GJT84443.1"/>
    <property type="molecule type" value="Genomic_DNA"/>
</dbReference>
<evidence type="ECO:0000313" key="2">
    <source>
        <dbReference type="Proteomes" id="UP001151760"/>
    </source>
</evidence>
<organism evidence="1 2">
    <name type="scientific">Tanacetum coccineum</name>
    <dbReference type="NCBI Taxonomy" id="301880"/>
    <lineage>
        <taxon>Eukaryota</taxon>
        <taxon>Viridiplantae</taxon>
        <taxon>Streptophyta</taxon>
        <taxon>Embryophyta</taxon>
        <taxon>Tracheophyta</taxon>
        <taxon>Spermatophyta</taxon>
        <taxon>Magnoliopsida</taxon>
        <taxon>eudicotyledons</taxon>
        <taxon>Gunneridae</taxon>
        <taxon>Pentapetalae</taxon>
        <taxon>asterids</taxon>
        <taxon>campanulids</taxon>
        <taxon>Asterales</taxon>
        <taxon>Asteraceae</taxon>
        <taxon>Asteroideae</taxon>
        <taxon>Anthemideae</taxon>
        <taxon>Anthemidinae</taxon>
        <taxon>Tanacetum</taxon>
    </lineage>
</organism>
<proteinExistence type="predicted"/>
<reference evidence="1" key="1">
    <citation type="journal article" date="2022" name="Int. J. Mol. Sci.">
        <title>Draft Genome of Tanacetum Coccineum: Genomic Comparison of Closely Related Tanacetum-Family Plants.</title>
        <authorList>
            <person name="Yamashiro T."/>
            <person name="Shiraishi A."/>
            <person name="Nakayama K."/>
            <person name="Satake H."/>
        </authorList>
    </citation>
    <scope>NUCLEOTIDE SEQUENCE</scope>
</reference>
<protein>
    <submittedName>
        <fullName evidence="1">Uncharacterized protein</fullName>
    </submittedName>
</protein>
<evidence type="ECO:0000313" key="1">
    <source>
        <dbReference type="EMBL" id="GJT84443.1"/>
    </source>
</evidence>